<dbReference type="EMBL" id="CP049865">
    <property type="protein sequence ID" value="QIK72547.1"/>
    <property type="molecule type" value="Genomic_DNA"/>
</dbReference>
<dbReference type="InterPro" id="IPR000073">
    <property type="entry name" value="AB_hydrolase_1"/>
</dbReference>
<gene>
    <name evidence="2" type="ORF">G7070_10035</name>
</gene>
<dbReference type="InterPro" id="IPR029058">
    <property type="entry name" value="AB_hydrolase_fold"/>
</dbReference>
<evidence type="ECO:0000313" key="3">
    <source>
        <dbReference type="Proteomes" id="UP000501058"/>
    </source>
</evidence>
<name>A0A6G7Y7F4_9ACTN</name>
<dbReference type="PANTHER" id="PTHR43798">
    <property type="entry name" value="MONOACYLGLYCEROL LIPASE"/>
    <property type="match status" value="1"/>
</dbReference>
<dbReference type="InterPro" id="IPR050266">
    <property type="entry name" value="AB_hydrolase_sf"/>
</dbReference>
<keyword evidence="3" id="KW-1185">Reference proteome</keyword>
<dbReference type="SUPFAM" id="SSF53474">
    <property type="entry name" value="alpha/beta-Hydrolases"/>
    <property type="match status" value="1"/>
</dbReference>
<evidence type="ECO:0000259" key="1">
    <source>
        <dbReference type="Pfam" id="PF12697"/>
    </source>
</evidence>
<protein>
    <submittedName>
        <fullName evidence="2">Alpha/beta hydrolase</fullName>
    </submittedName>
</protein>
<dbReference type="AlphaFoldDB" id="A0A6G7Y7F4"/>
<dbReference type="ESTHER" id="9actn-a0a6g7y7f4">
    <property type="family name" value="Zearalenone-hydrolase-fam2"/>
</dbReference>
<dbReference type="RefSeq" id="WP_166233621.1">
    <property type="nucleotide sequence ID" value="NZ_CP049865.1"/>
</dbReference>
<dbReference type="GO" id="GO:0016787">
    <property type="term" value="F:hydrolase activity"/>
    <property type="evidence" value="ECO:0007669"/>
    <property type="project" value="UniProtKB-KW"/>
</dbReference>
<proteinExistence type="predicted"/>
<sequence length="349" mass="37982">MKTWKVVVASAGALALGLGTWAGWGVWNNLTASDRALVAVERAGFVERTATVNGRAIAYGEGPDNGPALLLIHGQSTDWKSYAGVLPELARRYHVYAVDCFGHGRSAHDPALYDAAGHGVQLGAFLDQVVRGPVIVSGHSSGGHLAAWLAAHHPDVRGVLLEDPPFFTTTLPRAATTWNYVDLATTAHTFLAEGGGDFVAYVNEHQRIWRFFGDSADWFRQQGRDYHTRHPGQPIRYWAMPPVMNESVRGLAAYDPHFGDAFHTASWDATWDQAATLASIDVPSTLVHTRVSYDEDGILMAAMGEEEAARARALIRGVEFVKTDTGHGFHVEDPAHFIRLVDGLAARLP</sequence>
<dbReference type="Proteomes" id="UP000501058">
    <property type="component" value="Chromosome"/>
</dbReference>
<reference evidence="2 3" key="1">
    <citation type="submission" date="2020-03" db="EMBL/GenBank/DDBJ databases">
        <title>Propioniciclava sp. nov., isolated from Hydrophilus acuminatus.</title>
        <authorList>
            <person name="Hyun D.-W."/>
            <person name="Bae J.-W."/>
        </authorList>
    </citation>
    <scope>NUCLEOTIDE SEQUENCE [LARGE SCALE GENOMIC DNA]</scope>
    <source>
        <strain evidence="2 3">HDW11</strain>
    </source>
</reference>
<dbReference type="PANTHER" id="PTHR43798:SF33">
    <property type="entry name" value="HYDROLASE, PUTATIVE (AFU_ORTHOLOGUE AFUA_2G14860)-RELATED"/>
    <property type="match status" value="1"/>
</dbReference>
<dbReference type="Gene3D" id="3.40.50.1820">
    <property type="entry name" value="alpha/beta hydrolase"/>
    <property type="match status" value="1"/>
</dbReference>
<evidence type="ECO:0000313" key="2">
    <source>
        <dbReference type="EMBL" id="QIK72547.1"/>
    </source>
</evidence>
<dbReference type="KEGG" id="prv:G7070_10035"/>
<feature type="domain" description="AB hydrolase-1" evidence="1">
    <location>
        <begin position="69"/>
        <end position="335"/>
    </location>
</feature>
<organism evidence="2 3">
    <name type="scientific">Propioniciclava coleopterorum</name>
    <dbReference type="NCBI Taxonomy" id="2714937"/>
    <lineage>
        <taxon>Bacteria</taxon>
        <taxon>Bacillati</taxon>
        <taxon>Actinomycetota</taxon>
        <taxon>Actinomycetes</taxon>
        <taxon>Propionibacteriales</taxon>
        <taxon>Propionibacteriaceae</taxon>
        <taxon>Propioniciclava</taxon>
    </lineage>
</organism>
<dbReference type="GO" id="GO:0016020">
    <property type="term" value="C:membrane"/>
    <property type="evidence" value="ECO:0007669"/>
    <property type="project" value="TreeGrafter"/>
</dbReference>
<dbReference type="Pfam" id="PF12697">
    <property type="entry name" value="Abhydrolase_6"/>
    <property type="match status" value="1"/>
</dbReference>
<accession>A0A6G7Y7F4</accession>
<keyword evidence="2" id="KW-0378">Hydrolase</keyword>